<accession>A0A8S0RNM7</accession>
<proteinExistence type="predicted"/>
<dbReference type="PANTHER" id="PTHR34374">
    <property type="entry name" value="LARGE RIBOSOMAL RNA SUBUNIT ACCUMULATION PROTEIN YCED HOMOLOG 1, CHLOROPLASTIC"/>
    <property type="match status" value="1"/>
</dbReference>
<dbReference type="PANTHER" id="PTHR34374:SF1">
    <property type="entry name" value="LARGE RIBOSOMAL RNA SUBUNIT ACCUMULATION PROTEIN YCED HOMOLOG 1, CHLOROPLASTIC"/>
    <property type="match status" value="1"/>
</dbReference>
<evidence type="ECO:0008006" key="3">
    <source>
        <dbReference type="Google" id="ProtNLM"/>
    </source>
</evidence>
<dbReference type="Pfam" id="PF02620">
    <property type="entry name" value="YceD"/>
    <property type="match status" value="1"/>
</dbReference>
<dbReference type="Gramene" id="OE9A002733T2">
    <property type="protein sequence ID" value="OE9A002733C2"/>
    <property type="gene ID" value="OE9A002733"/>
</dbReference>
<evidence type="ECO:0000313" key="1">
    <source>
        <dbReference type="EMBL" id="CAA2980746.1"/>
    </source>
</evidence>
<organism evidence="1 2">
    <name type="scientific">Olea europaea subsp. europaea</name>
    <dbReference type="NCBI Taxonomy" id="158383"/>
    <lineage>
        <taxon>Eukaryota</taxon>
        <taxon>Viridiplantae</taxon>
        <taxon>Streptophyta</taxon>
        <taxon>Embryophyta</taxon>
        <taxon>Tracheophyta</taxon>
        <taxon>Spermatophyta</taxon>
        <taxon>Magnoliopsida</taxon>
        <taxon>eudicotyledons</taxon>
        <taxon>Gunneridae</taxon>
        <taxon>Pentapetalae</taxon>
        <taxon>asterids</taxon>
        <taxon>lamiids</taxon>
        <taxon>Lamiales</taxon>
        <taxon>Oleaceae</taxon>
        <taxon>Oleeae</taxon>
        <taxon>Olea</taxon>
    </lineage>
</organism>
<dbReference type="Proteomes" id="UP000594638">
    <property type="component" value="Unassembled WGS sequence"/>
</dbReference>
<dbReference type="InterPro" id="IPR003772">
    <property type="entry name" value="YceD"/>
</dbReference>
<dbReference type="EMBL" id="CACTIH010003653">
    <property type="protein sequence ID" value="CAA2980746.1"/>
    <property type="molecule type" value="Genomic_DNA"/>
</dbReference>
<sequence>MFCQAKTISTAKMIHAFGTATGTTTVPSSTLIRFKLYHNERLRKPFKLNAATIFQKQPGIPPNLILSRAHNTTESNLITEAEESSCNKWEFQSEEIVEQEDEDEECPWEGAIIYKRDPSRSHLEYCTTLERLGLGKLSSEVSKFRASEMGIRVTKSVKDYPNGTPVLVSIDVTRKKGKMRLDGIIRTVLSLGCNRCGEPAAESVYSDFSILLSEEPIQESETINMGVIFGEDKFKSFGVNEEDESDDDALIDPEDQLYFPPEEKFIDISKNIRDLVHIEITINAVCNPSCKGLCLKCGTNLNISNCNCRTNEVGEKGYGHGPLGARLFLFIPVLSGLFDAWGRLLSPSPSHHAVTCSSHGNTLSSATCSRRNGIQGIEGWTLPSTRD</sequence>
<dbReference type="OrthoDB" id="1931432at2759"/>
<keyword evidence="2" id="KW-1185">Reference proteome</keyword>
<gene>
    <name evidence="1" type="ORF">OLEA9_A002733</name>
</gene>
<evidence type="ECO:0000313" key="2">
    <source>
        <dbReference type="Proteomes" id="UP000594638"/>
    </source>
</evidence>
<protein>
    <recommendedName>
        <fullName evidence="3">Large ribosomal RNA subunit accumulation protein YCED homolog 1, chloroplastic</fullName>
    </recommendedName>
</protein>
<name>A0A8S0RNM7_OLEEU</name>
<reference evidence="1 2" key="1">
    <citation type="submission" date="2019-12" db="EMBL/GenBank/DDBJ databases">
        <authorList>
            <person name="Alioto T."/>
            <person name="Alioto T."/>
            <person name="Gomez Garrido J."/>
        </authorList>
    </citation>
    <scope>NUCLEOTIDE SEQUENCE [LARGE SCALE GENOMIC DNA]</scope>
</reference>
<comment type="caution">
    <text evidence="1">The sequence shown here is derived from an EMBL/GenBank/DDBJ whole genome shotgun (WGS) entry which is preliminary data.</text>
</comment>
<dbReference type="AlphaFoldDB" id="A0A8S0RNM7"/>